<gene>
    <name evidence="1" type="ORF">NIES4072_65860</name>
</gene>
<comment type="caution">
    <text evidence="1">The sequence shown here is derived from an EMBL/GenBank/DDBJ whole genome shotgun (WGS) entry which is preliminary data.</text>
</comment>
<evidence type="ECO:0000313" key="1">
    <source>
        <dbReference type="EMBL" id="GBG22874.1"/>
    </source>
</evidence>
<name>A0A2R5G522_NOSCO</name>
<dbReference type="OrthoDB" id="9902310at2"/>
<dbReference type="AlphaFoldDB" id="A0A2R5G522"/>
<protein>
    <submittedName>
        <fullName evidence="1">Uncharacterized protein</fullName>
    </submittedName>
</protein>
<reference evidence="1 2" key="1">
    <citation type="submission" date="2017-06" db="EMBL/GenBank/DDBJ databases">
        <title>Genome sequencing of cyanobaciteial culture collection at National Institute for Environmental Studies (NIES).</title>
        <authorList>
            <person name="Hirose Y."/>
            <person name="Shimura Y."/>
            <person name="Fujisawa T."/>
            <person name="Nakamura Y."/>
            <person name="Kawachi M."/>
        </authorList>
    </citation>
    <scope>NUCLEOTIDE SEQUENCE [LARGE SCALE GENOMIC DNA]</scope>
    <source>
        <strain evidence="1 2">NIES-4072</strain>
    </source>
</reference>
<dbReference type="RefSeq" id="WP_109012900.1">
    <property type="nucleotide sequence ID" value="NZ_BDUD01000002.1"/>
</dbReference>
<keyword evidence="2" id="KW-1185">Reference proteome</keyword>
<dbReference type="EMBL" id="BDUD01000002">
    <property type="protein sequence ID" value="GBG22874.1"/>
    <property type="molecule type" value="Genomic_DNA"/>
</dbReference>
<evidence type="ECO:0000313" key="2">
    <source>
        <dbReference type="Proteomes" id="UP000245124"/>
    </source>
</evidence>
<accession>A0A2R5G522</accession>
<dbReference type="Proteomes" id="UP000245124">
    <property type="component" value="Unassembled WGS sequence"/>
</dbReference>
<sequence length="124" mass="13908">MSKNKSAKKQKTSAFDSQFQQLRIGQFYRLMSQKYGVGCVVINYLAHPATGDLFKVATYALPTSNDLLPMDRIVVAGLNPEETIAYVRLTSIKEESVLALTHMSAPIMDEVVNVHKNDEITLFR</sequence>
<proteinExistence type="predicted"/>
<organism evidence="1 2">
    <name type="scientific">Nostoc commune NIES-4072</name>
    <dbReference type="NCBI Taxonomy" id="2005467"/>
    <lineage>
        <taxon>Bacteria</taxon>
        <taxon>Bacillati</taxon>
        <taxon>Cyanobacteriota</taxon>
        <taxon>Cyanophyceae</taxon>
        <taxon>Nostocales</taxon>
        <taxon>Nostocaceae</taxon>
        <taxon>Nostoc</taxon>
    </lineage>
</organism>